<accession>A0ABT8GNH3</accession>
<gene>
    <name evidence="7" type="ORF">QYB95_05385</name>
</gene>
<comment type="caution">
    <text evidence="7">The sequence shown here is derived from an EMBL/GenBank/DDBJ whole genome shotgun (WGS) entry which is preliminary data.</text>
</comment>
<reference evidence="7" key="1">
    <citation type="submission" date="2023-07" db="EMBL/GenBank/DDBJ databases">
        <title>Ureibacillus sp. isolated from freshwater well.</title>
        <authorList>
            <person name="Kirdat K."/>
            <person name="Bhatt A."/>
            <person name="Teware R."/>
            <person name="Bhavsar Y."/>
            <person name="Yadav A."/>
        </authorList>
    </citation>
    <scope>NUCLEOTIDE SEQUENCE</scope>
    <source>
        <strain evidence="7">BA0131</strain>
    </source>
</reference>
<feature type="transmembrane region" description="Helical" evidence="6">
    <location>
        <begin position="182"/>
        <end position="200"/>
    </location>
</feature>
<evidence type="ECO:0000256" key="5">
    <source>
        <dbReference type="ARBA" id="ARBA00023136"/>
    </source>
</evidence>
<dbReference type="RefSeq" id="WP_301137226.1">
    <property type="nucleotide sequence ID" value="NZ_JAUHTQ010000003.1"/>
</dbReference>
<keyword evidence="2" id="KW-1003">Cell membrane</keyword>
<keyword evidence="5 6" id="KW-0472">Membrane</keyword>
<protein>
    <submittedName>
        <fullName evidence="7">LysE family transporter</fullName>
    </submittedName>
</protein>
<dbReference type="InterPro" id="IPR001123">
    <property type="entry name" value="LeuE-type"/>
</dbReference>
<feature type="transmembrane region" description="Helical" evidence="6">
    <location>
        <begin position="6"/>
        <end position="26"/>
    </location>
</feature>
<dbReference type="PANTHER" id="PTHR30086">
    <property type="entry name" value="ARGININE EXPORTER PROTEIN ARGO"/>
    <property type="match status" value="1"/>
</dbReference>
<proteinExistence type="predicted"/>
<feature type="transmembrane region" description="Helical" evidence="6">
    <location>
        <begin position="146"/>
        <end position="170"/>
    </location>
</feature>
<feature type="transmembrane region" description="Helical" evidence="6">
    <location>
        <begin position="38"/>
        <end position="59"/>
    </location>
</feature>
<feature type="transmembrane region" description="Helical" evidence="6">
    <location>
        <begin position="114"/>
        <end position="134"/>
    </location>
</feature>
<name>A0ABT8GNH3_9BACL</name>
<evidence type="ECO:0000256" key="3">
    <source>
        <dbReference type="ARBA" id="ARBA00022692"/>
    </source>
</evidence>
<comment type="subcellular location">
    <subcellularLocation>
        <location evidence="1">Cell membrane</location>
        <topology evidence="1">Multi-pass membrane protein</topology>
    </subcellularLocation>
</comment>
<dbReference type="Proteomes" id="UP001172743">
    <property type="component" value="Unassembled WGS sequence"/>
</dbReference>
<sequence>MSLYLAYVMIGLAIAMPVGAITVEMMKHGLKNGFIHGWAVGIGGMTIDVLLIIALYLGLARFLSLPYIQLPLWIIGAIFLFMLAYDSIKNADKDISLSGEKVNKSFFTTYRNGLLVAVSPGNLVFWISVFGAVLADSYNMDGMNQFIIVALGILSGILLHDIGLLTIVSLTRKVMNRQMIKWASVVAGMLLFGFGCYFIYEFIIDFKDVLYST</sequence>
<dbReference type="PANTHER" id="PTHR30086:SF6">
    <property type="entry name" value="AMINO ACID EFFLUX PROTEIN YCGF-RELATED"/>
    <property type="match status" value="1"/>
</dbReference>
<dbReference type="Pfam" id="PF01810">
    <property type="entry name" value="LysE"/>
    <property type="match status" value="1"/>
</dbReference>
<keyword evidence="3 6" id="KW-0812">Transmembrane</keyword>
<evidence type="ECO:0000256" key="2">
    <source>
        <dbReference type="ARBA" id="ARBA00022475"/>
    </source>
</evidence>
<evidence type="ECO:0000256" key="6">
    <source>
        <dbReference type="SAM" id="Phobius"/>
    </source>
</evidence>
<feature type="transmembrane region" description="Helical" evidence="6">
    <location>
        <begin position="65"/>
        <end position="85"/>
    </location>
</feature>
<dbReference type="EMBL" id="JAUHTQ010000003">
    <property type="protein sequence ID" value="MDN4492966.1"/>
    <property type="molecule type" value="Genomic_DNA"/>
</dbReference>
<evidence type="ECO:0000256" key="4">
    <source>
        <dbReference type="ARBA" id="ARBA00022989"/>
    </source>
</evidence>
<organism evidence="7 8">
    <name type="scientific">Ureibacillus aquaedulcis</name>
    <dbReference type="NCBI Taxonomy" id="3058421"/>
    <lineage>
        <taxon>Bacteria</taxon>
        <taxon>Bacillati</taxon>
        <taxon>Bacillota</taxon>
        <taxon>Bacilli</taxon>
        <taxon>Bacillales</taxon>
        <taxon>Caryophanaceae</taxon>
        <taxon>Ureibacillus</taxon>
    </lineage>
</organism>
<evidence type="ECO:0000256" key="1">
    <source>
        <dbReference type="ARBA" id="ARBA00004651"/>
    </source>
</evidence>
<keyword evidence="4 6" id="KW-1133">Transmembrane helix</keyword>
<keyword evidence="8" id="KW-1185">Reference proteome</keyword>
<evidence type="ECO:0000313" key="7">
    <source>
        <dbReference type="EMBL" id="MDN4492966.1"/>
    </source>
</evidence>
<evidence type="ECO:0000313" key="8">
    <source>
        <dbReference type="Proteomes" id="UP001172743"/>
    </source>
</evidence>